<organism evidence="2">
    <name type="scientific">viral metagenome</name>
    <dbReference type="NCBI Taxonomy" id="1070528"/>
    <lineage>
        <taxon>unclassified sequences</taxon>
        <taxon>metagenomes</taxon>
        <taxon>organismal metagenomes</taxon>
    </lineage>
</organism>
<name>A0A6C0DV50_9ZZZZ</name>
<feature type="compositionally biased region" description="Low complexity" evidence="1">
    <location>
        <begin position="33"/>
        <end position="70"/>
    </location>
</feature>
<proteinExistence type="predicted"/>
<sequence>MSAEHNYFLDDDNDDEEEELEETKEDDEELWGAEENNQNINANNAADAAETAETAETTETVETAETTNLEPIRVPPEPAPSIQNSGRIRRRGDTFHPPPQKIFRNNASKRIASEYIPTYKYIKLKSGEEFYFEEDDGKNIILNETIEPSRLIRNIISKIPVRLSDRIKYLGKFASDEDSDVDSDEEEKVQKRYLGNLKEAVYGGYIKEWRLRYLFKKVLIFWRTYRMNKMYEKEIDPITLSEPEKEVYIYDWTNKRKFVFDAKSLATLIESKLMYHEHGFPVPQYPKNPKNNVEFSYKQLVSLYNQLKVHGELRWGFTTLREYNFNKNRWHMYHKSALTMNSIRFSISLLDTYEARDLFADFIFAKMEELGLNHSVDTFTAYQIAMIQIPTHWYLEKLKSLAISYYEAEHLGHNRKRIINAACVRIFRKHNQFMEDLRTKNIIK</sequence>
<dbReference type="AlphaFoldDB" id="A0A6C0DV50"/>
<reference evidence="2" key="1">
    <citation type="journal article" date="2020" name="Nature">
        <title>Giant virus diversity and host interactions through global metagenomics.</title>
        <authorList>
            <person name="Schulz F."/>
            <person name="Roux S."/>
            <person name="Paez-Espino D."/>
            <person name="Jungbluth S."/>
            <person name="Walsh D.A."/>
            <person name="Denef V.J."/>
            <person name="McMahon K.D."/>
            <person name="Konstantinidis K.T."/>
            <person name="Eloe-Fadrosh E.A."/>
            <person name="Kyrpides N.C."/>
            <person name="Woyke T."/>
        </authorList>
    </citation>
    <scope>NUCLEOTIDE SEQUENCE</scope>
    <source>
        <strain evidence="2">GVMAG-M-3300023174-60</strain>
    </source>
</reference>
<evidence type="ECO:0000256" key="1">
    <source>
        <dbReference type="SAM" id="MobiDB-lite"/>
    </source>
</evidence>
<protein>
    <submittedName>
        <fullName evidence="2">Uncharacterized protein</fullName>
    </submittedName>
</protein>
<feature type="compositionally biased region" description="Acidic residues" evidence="1">
    <location>
        <begin position="9"/>
        <end position="32"/>
    </location>
</feature>
<evidence type="ECO:0000313" key="2">
    <source>
        <dbReference type="EMBL" id="QHT20143.1"/>
    </source>
</evidence>
<dbReference type="EMBL" id="MN739677">
    <property type="protein sequence ID" value="QHT20143.1"/>
    <property type="molecule type" value="Genomic_DNA"/>
</dbReference>
<accession>A0A6C0DV50</accession>
<feature type="region of interest" description="Disordered" evidence="1">
    <location>
        <begin position="1"/>
        <end position="102"/>
    </location>
</feature>